<evidence type="ECO:0000256" key="2">
    <source>
        <dbReference type="ARBA" id="ARBA00023043"/>
    </source>
</evidence>
<evidence type="ECO:0000313" key="6">
    <source>
        <dbReference type="EMBL" id="KAF6024833.1"/>
    </source>
</evidence>
<feature type="coiled-coil region" evidence="4">
    <location>
        <begin position="671"/>
        <end position="849"/>
    </location>
</feature>
<dbReference type="Proteomes" id="UP000593567">
    <property type="component" value="Unassembled WGS sequence"/>
</dbReference>
<evidence type="ECO:0000256" key="1">
    <source>
        <dbReference type="ARBA" id="ARBA00022737"/>
    </source>
</evidence>
<feature type="coiled-coil region" evidence="4">
    <location>
        <begin position="878"/>
        <end position="935"/>
    </location>
</feature>
<keyword evidence="4" id="KW-0175">Coiled coil</keyword>
<evidence type="ECO:0000256" key="5">
    <source>
        <dbReference type="SAM" id="MobiDB-lite"/>
    </source>
</evidence>
<feature type="coiled-coil region" evidence="4">
    <location>
        <begin position="526"/>
        <end position="594"/>
    </location>
</feature>
<organism evidence="6 7">
    <name type="scientific">Bugula neritina</name>
    <name type="common">Brown bryozoan</name>
    <name type="synonym">Sertularia neritina</name>
    <dbReference type="NCBI Taxonomy" id="10212"/>
    <lineage>
        <taxon>Eukaryota</taxon>
        <taxon>Metazoa</taxon>
        <taxon>Spiralia</taxon>
        <taxon>Lophotrochozoa</taxon>
        <taxon>Bryozoa</taxon>
        <taxon>Gymnolaemata</taxon>
        <taxon>Cheilostomatida</taxon>
        <taxon>Flustrina</taxon>
        <taxon>Buguloidea</taxon>
        <taxon>Bugulidae</taxon>
        <taxon>Bugula</taxon>
    </lineage>
</organism>
<dbReference type="PROSITE" id="PS50088">
    <property type="entry name" value="ANK_REPEAT"/>
    <property type="match status" value="5"/>
</dbReference>
<dbReference type="PRINTS" id="PR01415">
    <property type="entry name" value="ANKYRIN"/>
</dbReference>
<dbReference type="AlphaFoldDB" id="A0A7J7JG85"/>
<dbReference type="Pfam" id="PF12796">
    <property type="entry name" value="Ank_2"/>
    <property type="match status" value="2"/>
</dbReference>
<keyword evidence="1" id="KW-0677">Repeat</keyword>
<feature type="region of interest" description="Disordered" evidence="5">
    <location>
        <begin position="315"/>
        <end position="339"/>
    </location>
</feature>
<dbReference type="SUPFAM" id="SSF48403">
    <property type="entry name" value="Ankyrin repeat"/>
    <property type="match status" value="1"/>
</dbReference>
<sequence>MNSKGKGLGLFSKLSRKSLSDLSEWNKNDEKLMQHIERSELQEIISLLKKKKVCSTKLDPQGHSALHVAAMRNKYDVVQLLIAYSANVTAVDFQGRTALHCAARHGASEVLEVLSHDDWPRDENNMTALHQACIGGSLDCVINLIRKYPNDIKAIDEDGRTPLFYAAQIGHLNVCKELLDRGANVNTQDKFGRTALMCAAENGNRQISELFVTKGADITLCDQMGRTASWHAMDAGHTSVKQTIEPDSSSDPLTHTQTNEADYVDRHRLHSPIPEENESVMGEDDTLPLRFRSRAIVKGSLSGEDEIDGDLAELALSDNESQGSGLSYSETDEEDGSISPRLSELSYTMSQLKDLQSTRLQTSDRNSEKQSKSSHEKHSATHGDAQYKGTEGEPALQLPADNSVTQSKKLIMVTDLDAEDGTVLCQVDSTTTGNVAQDTVIAGRHEAASSSGNVKHISVTSTVDKVLSGNPVDVLMASEGISLSSSDSESSSDSDDSNDMAVVASVDKSSFNKPDTKAHDDLITNYDNLKSDYEKMCEKLRDLEKDERRMSQEDLEVNERMEMVVQLGELSTKLDDERTRNKQLLAQITTLENLAGGASGRTQHTSTVKQDALPDGNMNWIDDFGGEYEEDSDDEFGFPGLCMLNNSTGKQVKEEVKPVAKVSGKQRQMSLKEENREIAKLKAEIEALDRQKLSISEDLAQLQSKYEESEHARKKLYSELDVCKSTLDVKSQENEDLAKQNEELVKSNSRYKDKAVAAVEQTKSYKKEVDRLGRKLELYDREYRKVKERLKRKDANEKRMLKDRQGFMKKMDESVRRMKESEQAAEVLRRSSHEEIDSLMVKCEELESEMLILKDFNEDQHYEIERLTELSSCNEEMYELKQQEIQSLEKQISLLKDLSATPQSRDSMRDSQQTVQSLQQQIAKLQSQLAETAAHHQETIEIYRNNLIMASKNLLDSDVKEAILYVIELRKPI</sequence>
<feature type="compositionally biased region" description="Polar residues" evidence="5">
    <location>
        <begin position="318"/>
        <end position="329"/>
    </location>
</feature>
<feature type="repeat" description="ANK" evidence="3">
    <location>
        <begin position="124"/>
        <end position="157"/>
    </location>
</feature>
<feature type="repeat" description="ANK" evidence="3">
    <location>
        <begin position="191"/>
        <end position="223"/>
    </location>
</feature>
<dbReference type="EMBL" id="VXIV02002527">
    <property type="protein sequence ID" value="KAF6024833.1"/>
    <property type="molecule type" value="Genomic_DNA"/>
</dbReference>
<protein>
    <submittedName>
        <fullName evidence="6">Uncharacterized protein</fullName>
    </submittedName>
</protein>
<dbReference type="Pfam" id="PF00023">
    <property type="entry name" value="Ank"/>
    <property type="match status" value="1"/>
</dbReference>
<feature type="compositionally biased region" description="Polar residues" evidence="5">
    <location>
        <begin position="354"/>
        <end position="364"/>
    </location>
</feature>
<dbReference type="PROSITE" id="PS50297">
    <property type="entry name" value="ANK_REP_REGION"/>
    <property type="match status" value="4"/>
</dbReference>
<evidence type="ECO:0000313" key="7">
    <source>
        <dbReference type="Proteomes" id="UP000593567"/>
    </source>
</evidence>
<feature type="compositionally biased region" description="Acidic residues" evidence="5">
    <location>
        <begin position="275"/>
        <end position="285"/>
    </location>
</feature>
<dbReference type="OrthoDB" id="341259at2759"/>
<evidence type="ECO:0000256" key="4">
    <source>
        <dbReference type="SAM" id="Coils"/>
    </source>
</evidence>
<dbReference type="PANTHER" id="PTHR24126">
    <property type="entry name" value="ANKYRIN REPEAT, PH AND SEC7 DOMAIN CONTAINING PROTEIN SECG-RELATED"/>
    <property type="match status" value="1"/>
</dbReference>
<dbReference type="InterPro" id="IPR002110">
    <property type="entry name" value="Ankyrin_rpt"/>
</dbReference>
<feature type="repeat" description="ANK" evidence="3">
    <location>
        <begin position="94"/>
        <end position="114"/>
    </location>
</feature>
<feature type="region of interest" description="Disordered" evidence="5">
    <location>
        <begin position="237"/>
        <end position="285"/>
    </location>
</feature>
<evidence type="ECO:0000256" key="3">
    <source>
        <dbReference type="PROSITE-ProRule" id="PRU00023"/>
    </source>
</evidence>
<dbReference type="PANTHER" id="PTHR24126:SF14">
    <property type="entry name" value="ANK_REP_REGION DOMAIN-CONTAINING PROTEIN"/>
    <property type="match status" value="1"/>
</dbReference>
<accession>A0A7J7JG85</accession>
<dbReference type="InterPro" id="IPR036770">
    <property type="entry name" value="Ankyrin_rpt-contain_sf"/>
</dbReference>
<feature type="repeat" description="ANK" evidence="3">
    <location>
        <begin position="158"/>
        <end position="190"/>
    </location>
</feature>
<gene>
    <name evidence="6" type="ORF">EB796_016855</name>
</gene>
<feature type="compositionally biased region" description="Polar residues" evidence="5">
    <location>
        <begin position="239"/>
        <end position="260"/>
    </location>
</feature>
<reference evidence="6" key="1">
    <citation type="submission" date="2020-06" db="EMBL/GenBank/DDBJ databases">
        <title>Draft genome of Bugula neritina, a colonial animal packing powerful symbionts and potential medicines.</title>
        <authorList>
            <person name="Rayko M."/>
        </authorList>
    </citation>
    <scope>NUCLEOTIDE SEQUENCE [LARGE SCALE GENOMIC DNA]</scope>
    <source>
        <strain evidence="6">Kwan_BN1</strain>
    </source>
</reference>
<keyword evidence="7" id="KW-1185">Reference proteome</keyword>
<dbReference type="Gene3D" id="1.25.40.20">
    <property type="entry name" value="Ankyrin repeat-containing domain"/>
    <property type="match status" value="2"/>
</dbReference>
<name>A0A7J7JG85_BUGNE</name>
<feature type="repeat" description="ANK" evidence="3">
    <location>
        <begin position="61"/>
        <end position="93"/>
    </location>
</feature>
<dbReference type="SMART" id="SM00248">
    <property type="entry name" value="ANK"/>
    <property type="match status" value="5"/>
</dbReference>
<keyword evidence="2 3" id="KW-0040">ANK repeat</keyword>
<feature type="region of interest" description="Disordered" evidence="5">
    <location>
        <begin position="354"/>
        <end position="401"/>
    </location>
</feature>
<feature type="compositionally biased region" description="Basic and acidic residues" evidence="5">
    <location>
        <begin position="365"/>
        <end position="381"/>
    </location>
</feature>
<proteinExistence type="predicted"/>
<comment type="caution">
    <text evidence="6">The sequence shown here is derived from an EMBL/GenBank/DDBJ whole genome shotgun (WGS) entry which is preliminary data.</text>
</comment>